<dbReference type="AlphaFoldDB" id="A0A7W2AK31"/>
<keyword evidence="3" id="KW-1185">Reference proteome</keyword>
<feature type="coiled-coil region" evidence="1">
    <location>
        <begin position="13"/>
        <end position="40"/>
    </location>
</feature>
<evidence type="ECO:0000256" key="1">
    <source>
        <dbReference type="SAM" id="Coils"/>
    </source>
</evidence>
<organism evidence="2 3">
    <name type="scientific">Thermoactinomyces daqus</name>
    <dbReference type="NCBI Taxonomy" id="1329516"/>
    <lineage>
        <taxon>Bacteria</taxon>
        <taxon>Bacillati</taxon>
        <taxon>Bacillota</taxon>
        <taxon>Bacilli</taxon>
        <taxon>Bacillales</taxon>
        <taxon>Thermoactinomycetaceae</taxon>
        <taxon>Thermoactinomyces</taxon>
    </lineage>
</organism>
<protein>
    <submittedName>
        <fullName evidence="2">Uncharacterized protein</fullName>
    </submittedName>
</protein>
<evidence type="ECO:0000313" key="2">
    <source>
        <dbReference type="EMBL" id="MBA4544513.1"/>
    </source>
</evidence>
<proteinExistence type="predicted"/>
<reference evidence="2 3" key="1">
    <citation type="submission" date="2020-07" db="EMBL/GenBank/DDBJ databases">
        <authorList>
            <person name="Feng H."/>
        </authorList>
    </citation>
    <scope>NUCLEOTIDE SEQUENCE [LARGE SCALE GENOMIC DNA]</scope>
    <source>
        <strain evidence="3">s-11</strain>
    </source>
</reference>
<keyword evidence="1" id="KW-0175">Coiled coil</keyword>
<dbReference type="RefSeq" id="WP_160173923.1">
    <property type="nucleotide sequence ID" value="NZ_JACEIP010000043.1"/>
</dbReference>
<evidence type="ECO:0000313" key="3">
    <source>
        <dbReference type="Proteomes" id="UP000530514"/>
    </source>
</evidence>
<gene>
    <name evidence="2" type="ORF">H1164_16915</name>
</gene>
<sequence>MIPGQKEYTHKKEENIRQAFEVLEEENEDLLQVFRTLLDEVVIYPDGRIDMVYSFEKV</sequence>
<dbReference type="Proteomes" id="UP000530514">
    <property type="component" value="Unassembled WGS sequence"/>
</dbReference>
<comment type="caution">
    <text evidence="2">The sequence shown here is derived from an EMBL/GenBank/DDBJ whole genome shotgun (WGS) entry which is preliminary data.</text>
</comment>
<name>A0A7W2AK31_9BACL</name>
<dbReference type="EMBL" id="JACEIP010000043">
    <property type="protein sequence ID" value="MBA4544513.1"/>
    <property type="molecule type" value="Genomic_DNA"/>
</dbReference>
<accession>A0A7W2AK31</accession>